<keyword evidence="2" id="KW-1185">Reference proteome</keyword>
<gene>
    <name evidence="1" type="ORF">BTN49_1669</name>
</gene>
<name>A0A2A5T3I9_9GAMM</name>
<dbReference type="AlphaFoldDB" id="A0A2A5T3I9"/>
<dbReference type="EMBL" id="NBYY01000015">
    <property type="protein sequence ID" value="PCS22711.1"/>
    <property type="molecule type" value="Genomic_DNA"/>
</dbReference>
<comment type="caution">
    <text evidence="1">The sequence shown here is derived from an EMBL/GenBank/DDBJ whole genome shotgun (WGS) entry which is preliminary data.</text>
</comment>
<proteinExistence type="predicted"/>
<dbReference type="Proteomes" id="UP000219020">
    <property type="component" value="Unassembled WGS sequence"/>
</dbReference>
<evidence type="ECO:0000313" key="1">
    <source>
        <dbReference type="EMBL" id="PCS22711.1"/>
    </source>
</evidence>
<reference evidence="2" key="1">
    <citation type="submission" date="2017-04" db="EMBL/GenBank/DDBJ databases">
        <title>Genome evolution of the luminous symbionts of deep sea anglerfish.</title>
        <authorList>
            <person name="Hendry T.A."/>
        </authorList>
    </citation>
    <scope>NUCLEOTIDE SEQUENCE [LARGE SCALE GENOMIC DNA]</scope>
</reference>
<protein>
    <submittedName>
        <fullName evidence="1">Uncharacterized protein</fullName>
    </submittedName>
</protein>
<evidence type="ECO:0000313" key="2">
    <source>
        <dbReference type="Proteomes" id="UP000219020"/>
    </source>
</evidence>
<sequence>MPVTAKLVGIDLGLKNLFITNIGKKKSISPAIQNTIKQTGIPTISTSQEKERQ</sequence>
<accession>A0A2A5T3I9</accession>
<organism evidence="1 2">
    <name type="scientific">Candidatus Enterovibrio escicola</name>
    <dbReference type="NCBI Taxonomy" id="1927127"/>
    <lineage>
        <taxon>Bacteria</taxon>
        <taxon>Pseudomonadati</taxon>
        <taxon>Pseudomonadota</taxon>
        <taxon>Gammaproteobacteria</taxon>
        <taxon>Vibrionales</taxon>
        <taxon>Vibrionaceae</taxon>
        <taxon>Enterovibrio</taxon>
    </lineage>
</organism>